<accession>A0A370K6J9</accession>
<keyword evidence="2" id="KW-1185">Reference proteome</keyword>
<comment type="caution">
    <text evidence="1">The sequence shown here is derived from an EMBL/GenBank/DDBJ whole genome shotgun (WGS) entry which is preliminary data.</text>
</comment>
<protein>
    <submittedName>
        <fullName evidence="1">Uncharacterized protein</fullName>
    </submittedName>
</protein>
<proteinExistence type="predicted"/>
<reference evidence="1 2" key="1">
    <citation type="submission" date="2018-07" db="EMBL/GenBank/DDBJ databases">
        <title>Dyella solisilvae sp. nov., isolated from the pine and broad-leaved mixed forest soil.</title>
        <authorList>
            <person name="Gao Z."/>
            <person name="Qiu L."/>
        </authorList>
    </citation>
    <scope>NUCLEOTIDE SEQUENCE [LARGE SCALE GENOMIC DNA]</scope>
    <source>
        <strain evidence="1 2">DHG54</strain>
    </source>
</reference>
<evidence type="ECO:0000313" key="2">
    <source>
        <dbReference type="Proteomes" id="UP000254711"/>
    </source>
</evidence>
<sequence length="64" mass="7279">MLRGLITWQWAPDCRPARQAGQLLGLTRLGSIFYSPKFFGLRVHFTLRINIAISVRIGVHECVP</sequence>
<name>A0A370K6J9_9GAMM</name>
<evidence type="ECO:0000313" key="1">
    <source>
        <dbReference type="EMBL" id="RDI98285.1"/>
    </source>
</evidence>
<dbReference type="AlphaFoldDB" id="A0A370K6J9"/>
<organism evidence="1 2">
    <name type="scientific">Dyella solisilvae</name>
    <dbReference type="NCBI Taxonomy" id="1920168"/>
    <lineage>
        <taxon>Bacteria</taxon>
        <taxon>Pseudomonadati</taxon>
        <taxon>Pseudomonadota</taxon>
        <taxon>Gammaproteobacteria</taxon>
        <taxon>Lysobacterales</taxon>
        <taxon>Rhodanobacteraceae</taxon>
        <taxon>Dyella</taxon>
    </lineage>
</organism>
<dbReference type="EMBL" id="QQSY01000003">
    <property type="protein sequence ID" value="RDI98285.1"/>
    <property type="molecule type" value="Genomic_DNA"/>
</dbReference>
<gene>
    <name evidence="1" type="ORF">DVT68_14530</name>
</gene>
<dbReference type="Proteomes" id="UP000254711">
    <property type="component" value="Unassembled WGS sequence"/>
</dbReference>